<dbReference type="GO" id="GO:0042626">
    <property type="term" value="F:ATPase-coupled transmembrane transporter activity"/>
    <property type="evidence" value="ECO:0007669"/>
    <property type="project" value="TreeGrafter"/>
</dbReference>
<evidence type="ECO:0000256" key="1">
    <source>
        <dbReference type="ARBA" id="ARBA00004202"/>
    </source>
</evidence>
<evidence type="ECO:0000256" key="4">
    <source>
        <dbReference type="ARBA" id="ARBA00022475"/>
    </source>
</evidence>
<sequence>MSPAVRLDGVFVRYPGATVDALQDVDLTLEPGQVVLVTGRSGCGKSTLVRLVNGLIPHLHEATVRGIVEVTGLRPAEHELHAMGRIVSTVFQNPRTQFFCADSTAELAFAGENAGLAPQLIRERIRTVTTRLGMTQLLDRRMAHLSGGQKQQIAIAAAAVNEPRIHVLDEPTSNLDDTGVLAVQQLLGQLRTEGATVLIAEHRLAFLRHLVDRVIVLEQGRVRLDLPAAEFYAMDESRRRRLGLRQLHEPRWQSMPPASAHHDVSQGLSVSDLVFRHGRGLDPVLDLPSLQLPRGKVTVITGRNGAGKSTLVRVLSGLSRPTRGTILLDGRPIHRRALLQRSHVVMQDVNRQLFFDTVHGELTNGVTATDVTDVLQDLGLAGLQDHHPMALSGGQRQRVAVAAAVTADSDLVFFDEPTSGLDRDGMHAIGELLHDLAADNRIVAVVTHDRELAAECGDVVLPLGTG</sequence>
<dbReference type="Proteomes" id="UP000280819">
    <property type="component" value="Unassembled WGS sequence"/>
</dbReference>
<evidence type="ECO:0000256" key="7">
    <source>
        <dbReference type="ARBA" id="ARBA00022840"/>
    </source>
</evidence>
<dbReference type="Pfam" id="PF00005">
    <property type="entry name" value="ABC_tran"/>
    <property type="match status" value="2"/>
</dbReference>
<dbReference type="AlphaFoldDB" id="A0A3P1T9Q9"/>
<protein>
    <submittedName>
        <fullName evidence="12">ATP-binding cassette domain-containing protein</fullName>
    </submittedName>
</protein>
<keyword evidence="6" id="KW-0547">Nucleotide-binding</keyword>
<evidence type="ECO:0000256" key="5">
    <source>
        <dbReference type="ARBA" id="ARBA00022737"/>
    </source>
</evidence>
<name>A0A3P1T9Q9_9ACTN</name>
<dbReference type="GO" id="GO:0016887">
    <property type="term" value="F:ATP hydrolysis activity"/>
    <property type="evidence" value="ECO:0007669"/>
    <property type="project" value="InterPro"/>
</dbReference>
<evidence type="ECO:0000256" key="2">
    <source>
        <dbReference type="ARBA" id="ARBA00005417"/>
    </source>
</evidence>
<comment type="caution">
    <text evidence="12">The sequence shown here is derived from an EMBL/GenBank/DDBJ whole genome shotgun (WGS) entry which is preliminary data.</text>
</comment>
<evidence type="ECO:0000256" key="9">
    <source>
        <dbReference type="ARBA" id="ARBA00023136"/>
    </source>
</evidence>
<keyword evidence="4" id="KW-1003">Cell membrane</keyword>
<dbReference type="PANTHER" id="PTHR43553">
    <property type="entry name" value="HEAVY METAL TRANSPORTER"/>
    <property type="match status" value="1"/>
</dbReference>
<accession>A0A3P1T9Q9</accession>
<dbReference type="OrthoDB" id="7757085at2"/>
<dbReference type="EMBL" id="RQZG01000004">
    <property type="protein sequence ID" value="RRD06028.1"/>
    <property type="molecule type" value="Genomic_DNA"/>
</dbReference>
<keyword evidence="9" id="KW-0472">Membrane</keyword>
<evidence type="ECO:0000256" key="8">
    <source>
        <dbReference type="ARBA" id="ARBA00022967"/>
    </source>
</evidence>
<gene>
    <name evidence="12" type="ORF">EII34_04915</name>
</gene>
<evidence type="ECO:0000313" key="12">
    <source>
        <dbReference type="EMBL" id="RRD06028.1"/>
    </source>
</evidence>
<keyword evidence="8" id="KW-1278">Translocase</keyword>
<dbReference type="CDD" id="cd03225">
    <property type="entry name" value="ABC_cobalt_CbiO_domain1"/>
    <property type="match status" value="1"/>
</dbReference>
<dbReference type="InterPro" id="IPR015856">
    <property type="entry name" value="ABC_transpr_CbiO/EcfA_su"/>
</dbReference>
<dbReference type="RefSeq" id="WP_124843526.1">
    <property type="nucleotide sequence ID" value="NZ_RQZG01000004.1"/>
</dbReference>
<dbReference type="SMART" id="SM00382">
    <property type="entry name" value="AAA"/>
    <property type="match status" value="2"/>
</dbReference>
<keyword evidence="7 12" id="KW-0067">ATP-binding</keyword>
<reference evidence="12 13" key="1">
    <citation type="submission" date="2018-11" db="EMBL/GenBank/DDBJ databases">
        <title>Genomes From Bacteria Associated with the Canine Oral Cavity: a Test Case for Automated Genome-Based Taxonomic Assignment.</title>
        <authorList>
            <person name="Coil D.A."/>
            <person name="Jospin G."/>
            <person name="Darling A.E."/>
            <person name="Wallis C."/>
            <person name="Davis I.J."/>
            <person name="Harris S."/>
            <person name="Eisen J.A."/>
            <person name="Holcombe L.J."/>
            <person name="O'Flynn C."/>
        </authorList>
    </citation>
    <scope>NUCLEOTIDE SEQUENCE [LARGE SCALE GENOMIC DNA]</scope>
    <source>
        <strain evidence="12 13">OH887_COT-365</strain>
    </source>
</reference>
<dbReference type="PROSITE" id="PS00211">
    <property type="entry name" value="ABC_TRANSPORTER_1"/>
    <property type="match status" value="1"/>
</dbReference>
<keyword evidence="5" id="KW-0677">Repeat</keyword>
<comment type="function">
    <text evidence="10">Probably part of an ABC transporter complex. Responsible for energy coupling to the transport system.</text>
</comment>
<proteinExistence type="inferred from homology"/>
<comment type="similarity">
    <text evidence="2">Belongs to the ABC transporter superfamily.</text>
</comment>
<dbReference type="GO" id="GO:0005524">
    <property type="term" value="F:ATP binding"/>
    <property type="evidence" value="ECO:0007669"/>
    <property type="project" value="UniProtKB-KW"/>
</dbReference>
<evidence type="ECO:0000313" key="13">
    <source>
        <dbReference type="Proteomes" id="UP000280819"/>
    </source>
</evidence>
<evidence type="ECO:0000256" key="6">
    <source>
        <dbReference type="ARBA" id="ARBA00022741"/>
    </source>
</evidence>
<dbReference type="GO" id="GO:0043190">
    <property type="term" value="C:ATP-binding cassette (ABC) transporter complex"/>
    <property type="evidence" value="ECO:0007669"/>
    <property type="project" value="TreeGrafter"/>
</dbReference>
<dbReference type="InterPro" id="IPR003593">
    <property type="entry name" value="AAA+_ATPase"/>
</dbReference>
<dbReference type="SUPFAM" id="SSF52540">
    <property type="entry name" value="P-loop containing nucleoside triphosphate hydrolases"/>
    <property type="match status" value="2"/>
</dbReference>
<feature type="domain" description="ABC transporter" evidence="11">
    <location>
        <begin position="268"/>
        <end position="466"/>
    </location>
</feature>
<comment type="subcellular location">
    <subcellularLocation>
        <location evidence="1">Cell membrane</location>
        <topology evidence="1">Peripheral membrane protein</topology>
    </subcellularLocation>
</comment>
<dbReference type="Gene3D" id="3.40.50.300">
    <property type="entry name" value="P-loop containing nucleotide triphosphate hydrolases"/>
    <property type="match status" value="2"/>
</dbReference>
<dbReference type="InterPro" id="IPR003439">
    <property type="entry name" value="ABC_transporter-like_ATP-bd"/>
</dbReference>
<evidence type="ECO:0000256" key="3">
    <source>
        <dbReference type="ARBA" id="ARBA00022448"/>
    </source>
</evidence>
<dbReference type="InterPro" id="IPR050095">
    <property type="entry name" value="ECF_ABC_transporter_ATP-bd"/>
</dbReference>
<dbReference type="InterPro" id="IPR027417">
    <property type="entry name" value="P-loop_NTPase"/>
</dbReference>
<dbReference type="PROSITE" id="PS50893">
    <property type="entry name" value="ABC_TRANSPORTER_2"/>
    <property type="match status" value="2"/>
</dbReference>
<dbReference type="PANTHER" id="PTHR43553:SF23">
    <property type="entry name" value="ABC TRANSPORTER ATP-BINDING COMPONENT"/>
    <property type="match status" value="1"/>
</dbReference>
<evidence type="ECO:0000256" key="10">
    <source>
        <dbReference type="ARBA" id="ARBA00025157"/>
    </source>
</evidence>
<dbReference type="InterPro" id="IPR017871">
    <property type="entry name" value="ABC_transporter-like_CS"/>
</dbReference>
<organism evidence="12 13">
    <name type="scientific">Arachnia propionica</name>
    <dbReference type="NCBI Taxonomy" id="1750"/>
    <lineage>
        <taxon>Bacteria</taxon>
        <taxon>Bacillati</taxon>
        <taxon>Actinomycetota</taxon>
        <taxon>Actinomycetes</taxon>
        <taxon>Propionibacteriales</taxon>
        <taxon>Propionibacteriaceae</taxon>
        <taxon>Arachnia</taxon>
    </lineage>
</organism>
<feature type="domain" description="ABC transporter" evidence="11">
    <location>
        <begin position="5"/>
        <end position="244"/>
    </location>
</feature>
<keyword evidence="3" id="KW-0813">Transport</keyword>
<evidence type="ECO:0000259" key="11">
    <source>
        <dbReference type="PROSITE" id="PS50893"/>
    </source>
</evidence>